<gene>
    <name evidence="1" type="ORF">YP76_06095</name>
</gene>
<dbReference type="PATRIC" id="fig|56193.3.peg.1268"/>
<name>A0A0M3ARP4_9SPHN</name>
<sequence length="102" mass="11350">MSCLQPIIEPQVAASMSAAWIIFVHLTGGRVTLLHQKVVRVVEDAFNKRQEERTGLRKCIVSPVGRKACQRLLFAGKPENRHSFVDGHKLDQSATLSLGGKW</sequence>
<reference evidence="1 2" key="1">
    <citation type="submission" date="2015-04" db="EMBL/GenBank/DDBJ databases">
        <title>Genome sequence of aromatic hydrocarbons-degrading Sphingobium chungbukense DJ77.</title>
        <authorList>
            <person name="Kim Y.-C."/>
            <person name="Chae J.-C."/>
        </authorList>
    </citation>
    <scope>NUCLEOTIDE SEQUENCE [LARGE SCALE GENOMIC DNA]</scope>
    <source>
        <strain evidence="1 2">DJ77</strain>
    </source>
</reference>
<organism evidence="1 2">
    <name type="scientific">Sphingobium chungbukense</name>
    <dbReference type="NCBI Taxonomy" id="56193"/>
    <lineage>
        <taxon>Bacteria</taxon>
        <taxon>Pseudomonadati</taxon>
        <taxon>Pseudomonadota</taxon>
        <taxon>Alphaproteobacteria</taxon>
        <taxon>Sphingomonadales</taxon>
        <taxon>Sphingomonadaceae</taxon>
        <taxon>Sphingobium</taxon>
    </lineage>
</organism>
<evidence type="ECO:0000313" key="1">
    <source>
        <dbReference type="EMBL" id="KKW92520.1"/>
    </source>
</evidence>
<dbReference type="Proteomes" id="UP000033874">
    <property type="component" value="Unassembled WGS sequence"/>
</dbReference>
<protein>
    <submittedName>
        <fullName evidence="1">Uncharacterized protein</fullName>
    </submittedName>
</protein>
<evidence type="ECO:0000313" key="2">
    <source>
        <dbReference type="Proteomes" id="UP000033874"/>
    </source>
</evidence>
<dbReference type="STRING" id="56193.YP76_06095"/>
<comment type="caution">
    <text evidence="1">The sequence shown here is derived from an EMBL/GenBank/DDBJ whole genome shotgun (WGS) entry which is preliminary data.</text>
</comment>
<accession>A0A0M3ARP4</accession>
<dbReference type="EMBL" id="LBIC01000003">
    <property type="protein sequence ID" value="KKW92520.1"/>
    <property type="molecule type" value="Genomic_DNA"/>
</dbReference>
<keyword evidence="2" id="KW-1185">Reference proteome</keyword>
<dbReference type="AlphaFoldDB" id="A0A0M3ARP4"/>
<proteinExistence type="predicted"/>